<feature type="domain" description="OVATE" evidence="8">
    <location>
        <begin position="254"/>
        <end position="313"/>
    </location>
</feature>
<name>M4DYN6_BRACM</name>
<feature type="compositionally biased region" description="Low complexity" evidence="7">
    <location>
        <begin position="32"/>
        <end position="41"/>
    </location>
</feature>
<accession>M4DYN6</accession>
<proteinExistence type="predicted"/>
<dbReference type="InterPro" id="IPR006458">
    <property type="entry name" value="Ovate_C"/>
</dbReference>
<keyword evidence="5 6" id="KW-0539">Nucleus</keyword>
<dbReference type="FunCoup" id="M4DYN6">
    <property type="interactions" value="52"/>
</dbReference>
<dbReference type="InterPro" id="IPR038933">
    <property type="entry name" value="Ovate"/>
</dbReference>
<evidence type="ECO:0000256" key="3">
    <source>
        <dbReference type="ARBA" id="ARBA00023015"/>
    </source>
</evidence>
<evidence type="ECO:0000256" key="6">
    <source>
        <dbReference type="RuleBase" id="RU367028"/>
    </source>
</evidence>
<comment type="function">
    <text evidence="6">Transcriptional repressor that regulates multiple aspects of plant growth and development.</text>
</comment>
<dbReference type="eggNOG" id="ENOG502RTS2">
    <property type="taxonomic scope" value="Eukaryota"/>
</dbReference>
<dbReference type="Pfam" id="PF13724">
    <property type="entry name" value="DNA_binding_2"/>
    <property type="match status" value="1"/>
</dbReference>
<dbReference type="GeneID" id="103865036"/>
<evidence type="ECO:0000256" key="5">
    <source>
        <dbReference type="ARBA" id="ARBA00023242"/>
    </source>
</evidence>
<reference evidence="9 10" key="2">
    <citation type="journal article" date="2018" name="Hortic Res">
        <title>Improved Brassica rapa reference genome by single-molecule sequencing and chromosome conformation capture technologies.</title>
        <authorList>
            <person name="Zhang L."/>
            <person name="Cai X."/>
            <person name="Wu J."/>
            <person name="Liu M."/>
            <person name="Grob S."/>
            <person name="Cheng F."/>
            <person name="Liang J."/>
            <person name="Cai C."/>
            <person name="Liu Z."/>
            <person name="Liu B."/>
            <person name="Wang F."/>
            <person name="Li S."/>
            <person name="Liu F."/>
            <person name="Li X."/>
            <person name="Cheng L."/>
            <person name="Yang W."/>
            <person name="Li M.H."/>
            <person name="Grossniklaus U."/>
            <person name="Zheng H."/>
            <person name="Wang X."/>
        </authorList>
    </citation>
    <scope>NUCLEOTIDE SEQUENCE [LARGE SCALE GENOMIC DNA]</scope>
    <source>
        <strain evidence="9 10">cv. Chiifu-401-42</strain>
    </source>
</reference>
<evidence type="ECO:0000259" key="8">
    <source>
        <dbReference type="PROSITE" id="PS51754"/>
    </source>
</evidence>
<evidence type="ECO:0000256" key="7">
    <source>
        <dbReference type="SAM" id="MobiDB-lite"/>
    </source>
</evidence>
<reference evidence="9 10" key="1">
    <citation type="journal article" date="2011" name="Nat. Genet.">
        <title>The genome of the mesopolyploid crop species Brassica rapa.</title>
        <authorList>
            <consortium name="Brassica rapa Genome Sequencing Project Consortium"/>
            <person name="Wang X."/>
            <person name="Wang H."/>
            <person name="Wang J."/>
            <person name="Sun R."/>
            <person name="Wu J."/>
            <person name="Liu S."/>
            <person name="Bai Y."/>
            <person name="Mun J.H."/>
            <person name="Bancroft I."/>
            <person name="Cheng F."/>
            <person name="Huang S."/>
            <person name="Li X."/>
            <person name="Hua W."/>
            <person name="Wang J."/>
            <person name="Wang X."/>
            <person name="Freeling M."/>
            <person name="Pires J.C."/>
            <person name="Paterson A.H."/>
            <person name="Chalhoub B."/>
            <person name="Wang B."/>
            <person name="Hayward A."/>
            <person name="Sharpe A.G."/>
            <person name="Park B.S."/>
            <person name="Weisshaar B."/>
            <person name="Liu B."/>
            <person name="Li B."/>
            <person name="Liu B."/>
            <person name="Tong C."/>
            <person name="Song C."/>
            <person name="Duran C."/>
            <person name="Peng C."/>
            <person name="Geng C."/>
            <person name="Koh C."/>
            <person name="Lin C."/>
            <person name="Edwards D."/>
            <person name="Mu D."/>
            <person name="Shen D."/>
            <person name="Soumpourou E."/>
            <person name="Li F."/>
            <person name="Fraser F."/>
            <person name="Conant G."/>
            <person name="Lassalle G."/>
            <person name="King G.J."/>
            <person name="Bonnema G."/>
            <person name="Tang H."/>
            <person name="Wang H."/>
            <person name="Belcram H."/>
            <person name="Zhou H."/>
            <person name="Hirakawa H."/>
            <person name="Abe H."/>
            <person name="Guo H."/>
            <person name="Wang H."/>
            <person name="Jin H."/>
            <person name="Parkin I.A."/>
            <person name="Batley J."/>
            <person name="Kim J.S."/>
            <person name="Just J."/>
            <person name="Li J."/>
            <person name="Xu J."/>
            <person name="Deng J."/>
            <person name="Kim J.A."/>
            <person name="Li J."/>
            <person name="Yu J."/>
            <person name="Meng J."/>
            <person name="Wang J."/>
            <person name="Min J."/>
            <person name="Poulain J."/>
            <person name="Wang J."/>
            <person name="Hatakeyama K."/>
            <person name="Wu K."/>
            <person name="Wang L."/>
            <person name="Fang L."/>
            <person name="Trick M."/>
            <person name="Links M.G."/>
            <person name="Zhao M."/>
            <person name="Jin M."/>
            <person name="Ramchiary N."/>
            <person name="Drou N."/>
            <person name="Berkman P.J."/>
            <person name="Cai Q."/>
            <person name="Huang Q."/>
            <person name="Li R."/>
            <person name="Tabata S."/>
            <person name="Cheng S."/>
            <person name="Zhang S."/>
            <person name="Zhang S."/>
            <person name="Huang S."/>
            <person name="Sato S."/>
            <person name="Sun S."/>
            <person name="Kwon S.J."/>
            <person name="Choi S.R."/>
            <person name="Lee T.H."/>
            <person name="Fan W."/>
            <person name="Zhao X."/>
            <person name="Tan X."/>
            <person name="Xu X."/>
            <person name="Wang Y."/>
            <person name="Qiu Y."/>
            <person name="Yin Y."/>
            <person name="Li Y."/>
            <person name="Du Y."/>
            <person name="Liao Y."/>
            <person name="Lim Y."/>
            <person name="Narusaka Y."/>
            <person name="Wang Y."/>
            <person name="Wang Z."/>
            <person name="Li Z."/>
            <person name="Wang Z."/>
            <person name="Xiong Z."/>
            <person name="Zhang Z."/>
        </authorList>
    </citation>
    <scope>NUCLEOTIDE SEQUENCE [LARGE SCALE GENOMIC DNA]</scope>
    <source>
        <strain evidence="9 10">cv. Chiifu-401-42</strain>
    </source>
</reference>
<dbReference type="NCBIfam" id="TIGR01568">
    <property type="entry name" value="A_thal_3678"/>
    <property type="match status" value="1"/>
</dbReference>
<keyword evidence="2 6" id="KW-0678">Repressor</keyword>
<evidence type="ECO:0000256" key="2">
    <source>
        <dbReference type="ARBA" id="ARBA00022491"/>
    </source>
</evidence>
<dbReference type="OMA" id="CEKTHLM"/>
<dbReference type="Pfam" id="PF04844">
    <property type="entry name" value="Ovate"/>
    <property type="match status" value="1"/>
</dbReference>
<dbReference type="PROSITE" id="PS51754">
    <property type="entry name" value="OVATE"/>
    <property type="match status" value="1"/>
</dbReference>
<evidence type="ECO:0000256" key="1">
    <source>
        <dbReference type="ARBA" id="ARBA00004123"/>
    </source>
</evidence>
<feature type="compositionally biased region" description="Basic residues" evidence="7">
    <location>
        <begin position="69"/>
        <end position="94"/>
    </location>
</feature>
<feature type="region of interest" description="Disordered" evidence="7">
    <location>
        <begin position="189"/>
        <end position="219"/>
    </location>
</feature>
<dbReference type="GO" id="GO:0005634">
    <property type="term" value="C:nucleus"/>
    <property type="evidence" value="ECO:0007669"/>
    <property type="project" value="UniProtKB-SubCell"/>
</dbReference>
<sequence>MGKYKFKISDMISNPWFHKLKDMTKQSKPKSKPISSSSSSHTHNKKSPSYAPPRQSSTSHFSISLVAKSPHHNSPRNSLHRKRMSERKTLHKPSLKPITPLGFNNSKINGQDSSHCALPALEKSPQSFEYSFYEKEDDGFVDPSNFKVDTKNKAFTKYKTKESSSMEKACPASNLTKTPLKSHLSVKINKGKQEEDDEACRAEKKYKKQVSSGRNSSAGINLRRVNSPRIQLSGTRRSTSRSESRQLVLESYAVMKRSVDPKKDFRESMVEMIEENKIRASKDLEDLLACYLSLNAKEYHDFIIQVFEQIWRQLTKQCEKTHLM</sequence>
<comment type="subcellular location">
    <subcellularLocation>
        <location evidence="1 6">Nucleus</location>
    </subcellularLocation>
</comment>
<dbReference type="GO" id="GO:0045892">
    <property type="term" value="P:negative regulation of DNA-templated transcription"/>
    <property type="evidence" value="ECO:0007669"/>
    <property type="project" value="UniProtKB-UniRule"/>
</dbReference>
<keyword evidence="3 6" id="KW-0805">Transcription regulation</keyword>
<dbReference type="AlphaFoldDB" id="M4DYN6"/>
<evidence type="ECO:0000313" key="9">
    <source>
        <dbReference type="EnsemblPlants" id="Bra021632.1-P"/>
    </source>
</evidence>
<protein>
    <recommendedName>
        <fullName evidence="6">Transcription repressor</fullName>
    </recommendedName>
    <alternativeName>
        <fullName evidence="6">Ovate family protein</fullName>
    </alternativeName>
</protein>
<dbReference type="KEGG" id="brp:103865036"/>
<dbReference type="EnsemblPlants" id="Bra021632.1">
    <property type="protein sequence ID" value="Bra021632.1-P"/>
    <property type="gene ID" value="Bra021632"/>
</dbReference>
<dbReference type="Gramene" id="Bra021632.1">
    <property type="protein sequence ID" value="Bra021632.1-P"/>
    <property type="gene ID" value="Bra021632"/>
</dbReference>
<dbReference type="InterPro" id="IPR025830">
    <property type="entry name" value="DNA_bnd_dom_ovate"/>
</dbReference>
<dbReference type="HOGENOM" id="CLU_036558_0_0_1"/>
<evidence type="ECO:0000256" key="4">
    <source>
        <dbReference type="ARBA" id="ARBA00023163"/>
    </source>
</evidence>
<dbReference type="PANTHER" id="PTHR33057">
    <property type="entry name" value="TRANSCRIPTION REPRESSOR OFP7-RELATED"/>
    <property type="match status" value="1"/>
</dbReference>
<organism evidence="9 10">
    <name type="scientific">Brassica campestris</name>
    <name type="common">Field mustard</name>
    <dbReference type="NCBI Taxonomy" id="3711"/>
    <lineage>
        <taxon>Eukaryota</taxon>
        <taxon>Viridiplantae</taxon>
        <taxon>Streptophyta</taxon>
        <taxon>Embryophyta</taxon>
        <taxon>Tracheophyta</taxon>
        <taxon>Spermatophyta</taxon>
        <taxon>Magnoliopsida</taxon>
        <taxon>eudicotyledons</taxon>
        <taxon>Gunneridae</taxon>
        <taxon>Pentapetalae</taxon>
        <taxon>rosids</taxon>
        <taxon>malvids</taxon>
        <taxon>Brassicales</taxon>
        <taxon>Brassicaceae</taxon>
        <taxon>Brassiceae</taxon>
        <taxon>Brassica</taxon>
    </lineage>
</organism>
<evidence type="ECO:0000313" key="10">
    <source>
        <dbReference type="Proteomes" id="UP000011750"/>
    </source>
</evidence>
<dbReference type="InParanoid" id="M4DYN6"/>
<feature type="compositionally biased region" description="Polar residues" evidence="7">
    <location>
        <begin position="209"/>
        <end position="219"/>
    </location>
</feature>
<dbReference type="GO" id="GO:0003677">
    <property type="term" value="F:DNA binding"/>
    <property type="evidence" value="ECO:0007669"/>
    <property type="project" value="InterPro"/>
</dbReference>
<keyword evidence="10" id="KW-1185">Reference proteome</keyword>
<dbReference type="PANTHER" id="PTHR33057:SF155">
    <property type="entry name" value="TRANSCRIPTION REPRESSOR"/>
    <property type="match status" value="1"/>
</dbReference>
<reference evidence="9" key="3">
    <citation type="submission" date="2023-03" db="UniProtKB">
        <authorList>
            <consortium name="EnsemblPlants"/>
        </authorList>
    </citation>
    <scope>IDENTIFICATION</scope>
    <source>
        <strain evidence="9">cv. Chiifu-401-42</strain>
    </source>
</reference>
<keyword evidence="4 6" id="KW-0804">Transcription</keyword>
<dbReference type="STRING" id="51351.M4DYN6"/>
<dbReference type="OrthoDB" id="1928390at2759"/>
<feature type="region of interest" description="Disordered" evidence="7">
    <location>
        <begin position="17"/>
        <end position="102"/>
    </location>
</feature>
<dbReference type="Proteomes" id="UP000011750">
    <property type="component" value="Chromosome A04"/>
</dbReference>